<evidence type="ECO:0000313" key="2">
    <source>
        <dbReference type="EMBL" id="MWV43077.1"/>
    </source>
</evidence>
<dbReference type="InterPro" id="IPR036390">
    <property type="entry name" value="WH_DNA-bd_sf"/>
</dbReference>
<dbReference type="Pfam" id="PF13730">
    <property type="entry name" value="HTH_36"/>
    <property type="match status" value="1"/>
</dbReference>
<dbReference type="SUPFAM" id="SSF46785">
    <property type="entry name" value="Winged helix' DNA-binding domain"/>
    <property type="match status" value="1"/>
</dbReference>
<feature type="compositionally biased region" description="Basic and acidic residues" evidence="1">
    <location>
        <begin position="219"/>
        <end position="235"/>
    </location>
</feature>
<reference evidence="2 3" key="1">
    <citation type="submission" date="2019-12" db="EMBL/GenBank/DDBJ databases">
        <title>Paenibacillus sp. nov., an endophytic bacterium isolated from the stem of Dendrobium.</title>
        <authorList>
            <person name="Zhao R."/>
        </authorList>
    </citation>
    <scope>NUCLEOTIDE SEQUENCE [LARGE SCALE GENOMIC DNA]</scope>
    <source>
        <strain evidence="2 3">HJL G12</strain>
    </source>
</reference>
<evidence type="ECO:0008006" key="4">
    <source>
        <dbReference type="Google" id="ProtNLM"/>
    </source>
</evidence>
<dbReference type="Gene3D" id="1.10.10.10">
    <property type="entry name" value="Winged helix-like DNA-binding domain superfamily/Winged helix DNA-binding domain"/>
    <property type="match status" value="1"/>
</dbReference>
<name>A0A7X3IFR2_9BACL</name>
<feature type="region of interest" description="Disordered" evidence="1">
    <location>
        <begin position="207"/>
        <end position="235"/>
    </location>
</feature>
<evidence type="ECO:0000313" key="3">
    <source>
        <dbReference type="Proteomes" id="UP000460318"/>
    </source>
</evidence>
<keyword evidence="3" id="KW-1185">Reference proteome</keyword>
<dbReference type="InterPro" id="IPR036388">
    <property type="entry name" value="WH-like_DNA-bd_sf"/>
</dbReference>
<dbReference type="Proteomes" id="UP000460318">
    <property type="component" value="Unassembled WGS sequence"/>
</dbReference>
<organism evidence="2 3">
    <name type="scientific">Paenibacillus dendrobii</name>
    <dbReference type="NCBI Taxonomy" id="2691084"/>
    <lineage>
        <taxon>Bacteria</taxon>
        <taxon>Bacillati</taxon>
        <taxon>Bacillota</taxon>
        <taxon>Bacilli</taxon>
        <taxon>Bacillales</taxon>
        <taxon>Paenibacillaceae</taxon>
        <taxon>Paenibacillus</taxon>
    </lineage>
</organism>
<comment type="caution">
    <text evidence="2">The sequence shown here is derived from an EMBL/GenBank/DDBJ whole genome shotgun (WGS) entry which is preliminary data.</text>
</comment>
<proteinExistence type="predicted"/>
<sequence>MDDYKGQLIINSEKRFVYHESVNRGHVQLPRMVINCLGLSSVAKIVYGIISGYIFEHGKTAFPSVARIAMGCNCTKKTTIKYIDELVEKGFIIKERNGKRRTNNYYLVDADKVQHLQVSEMFWGIITGVYRDIETSLYEDIYNGVIDILENISESNIDFKDIPVNPTTKAHVRNILINNLGKDDETRHKLQNREEVKPEIDSFFLTRKKTNDVNSQDNTGKKEGAEQLEQRDRSASVDEFLKRIKGVSP</sequence>
<dbReference type="AlphaFoldDB" id="A0A7X3IFR2"/>
<dbReference type="EMBL" id="WUBI01000001">
    <property type="protein sequence ID" value="MWV43077.1"/>
    <property type="molecule type" value="Genomic_DNA"/>
</dbReference>
<evidence type="ECO:0000256" key="1">
    <source>
        <dbReference type="SAM" id="MobiDB-lite"/>
    </source>
</evidence>
<accession>A0A7X3IFR2</accession>
<protein>
    <recommendedName>
        <fullName evidence="4">Helix-turn-helix domain-containing protein</fullName>
    </recommendedName>
</protein>
<gene>
    <name evidence="2" type="ORF">GRF59_05490</name>
</gene>
<dbReference type="RefSeq" id="WP_160496623.1">
    <property type="nucleotide sequence ID" value="NZ_WUBI01000001.1"/>
</dbReference>